<keyword evidence="2 5" id="KW-0812">Transmembrane</keyword>
<dbReference type="EMBL" id="KZ825873">
    <property type="protein sequence ID" value="PYH94352.1"/>
    <property type="molecule type" value="Genomic_DNA"/>
</dbReference>
<feature type="transmembrane region" description="Helical" evidence="5">
    <location>
        <begin position="12"/>
        <end position="36"/>
    </location>
</feature>
<dbReference type="AlphaFoldDB" id="A0A319ETE7"/>
<keyword evidence="3 5" id="KW-1133">Transmembrane helix</keyword>
<dbReference type="Proteomes" id="UP000247810">
    <property type="component" value="Unassembled WGS sequence"/>
</dbReference>
<dbReference type="PANTHER" id="PTHR42718:SF23">
    <property type="entry name" value="MAJOR FACILITATOR SUPERFAMILY (MFS) PROFILE DOMAIN-CONTAINING PROTEIN"/>
    <property type="match status" value="1"/>
</dbReference>
<dbReference type="PANTHER" id="PTHR42718">
    <property type="entry name" value="MAJOR FACILITATOR SUPERFAMILY MULTIDRUG TRANSPORTER MFSC"/>
    <property type="match status" value="1"/>
</dbReference>
<evidence type="ECO:0000256" key="4">
    <source>
        <dbReference type="ARBA" id="ARBA00023136"/>
    </source>
</evidence>
<reference evidence="6 7" key="1">
    <citation type="submission" date="2018-02" db="EMBL/GenBank/DDBJ databases">
        <title>The genomes of Aspergillus section Nigri reveals drivers in fungal speciation.</title>
        <authorList>
            <consortium name="DOE Joint Genome Institute"/>
            <person name="Vesth T.C."/>
            <person name="Nybo J."/>
            <person name="Theobald S."/>
            <person name="Brandl J."/>
            <person name="Frisvad J.C."/>
            <person name="Nielsen K.F."/>
            <person name="Lyhne E.K."/>
            <person name="Kogle M.E."/>
            <person name="Kuo A."/>
            <person name="Riley R."/>
            <person name="Clum A."/>
            <person name="Nolan M."/>
            <person name="Lipzen A."/>
            <person name="Salamov A."/>
            <person name="Henrissat B."/>
            <person name="Wiebenga A."/>
            <person name="De vries R.P."/>
            <person name="Grigoriev I.V."/>
            <person name="Mortensen U.H."/>
            <person name="Andersen M.R."/>
            <person name="Baker S.E."/>
        </authorList>
    </citation>
    <scope>NUCLEOTIDE SEQUENCE [LARGE SCALE GENOMIC DNA]</scope>
    <source>
        <strain evidence="6 7">CBS 707.79</strain>
    </source>
</reference>
<dbReference type="SUPFAM" id="SSF103473">
    <property type="entry name" value="MFS general substrate transporter"/>
    <property type="match status" value="1"/>
</dbReference>
<evidence type="ECO:0008006" key="8">
    <source>
        <dbReference type="Google" id="ProtNLM"/>
    </source>
</evidence>
<keyword evidence="7" id="KW-1185">Reference proteome</keyword>
<keyword evidence="4 5" id="KW-0472">Membrane</keyword>
<comment type="subcellular location">
    <subcellularLocation>
        <location evidence="1">Membrane</location>
        <topology evidence="1">Multi-pass membrane protein</topology>
    </subcellularLocation>
</comment>
<dbReference type="GO" id="GO:0022857">
    <property type="term" value="F:transmembrane transporter activity"/>
    <property type="evidence" value="ECO:0007669"/>
    <property type="project" value="InterPro"/>
</dbReference>
<dbReference type="OrthoDB" id="2130629at2759"/>
<gene>
    <name evidence="6" type="ORF">BO71DRAFT_230673</name>
</gene>
<evidence type="ECO:0000256" key="3">
    <source>
        <dbReference type="ARBA" id="ARBA00022989"/>
    </source>
</evidence>
<dbReference type="VEuPathDB" id="FungiDB:BO71DRAFT_230673"/>
<dbReference type="Pfam" id="PF07690">
    <property type="entry name" value="MFS_1"/>
    <property type="match status" value="1"/>
</dbReference>
<feature type="transmembrane region" description="Helical" evidence="5">
    <location>
        <begin position="77"/>
        <end position="96"/>
    </location>
</feature>
<dbReference type="InterPro" id="IPR011701">
    <property type="entry name" value="MFS"/>
</dbReference>
<proteinExistence type="predicted"/>
<evidence type="ECO:0000256" key="5">
    <source>
        <dbReference type="SAM" id="Phobius"/>
    </source>
</evidence>
<name>A0A319ETE7_9EURO</name>
<dbReference type="GO" id="GO:0016020">
    <property type="term" value="C:membrane"/>
    <property type="evidence" value="ECO:0007669"/>
    <property type="project" value="UniProtKB-SubCell"/>
</dbReference>
<dbReference type="Gene3D" id="1.20.1250.20">
    <property type="entry name" value="MFS general substrate transporter like domains"/>
    <property type="match status" value="1"/>
</dbReference>
<evidence type="ECO:0000313" key="6">
    <source>
        <dbReference type="EMBL" id="PYH94352.1"/>
    </source>
</evidence>
<accession>A0A319ETE7</accession>
<protein>
    <recommendedName>
        <fullName evidence="8">MFS general substrate transporter</fullName>
    </recommendedName>
</protein>
<sequence length="197" mass="22120">MPLYLWKDRNFSLVILILSLASMAFAPAVFFLAVYMQDIEHLPALVITGQLSPAVIIARLIMNFICGLILHRVPHRGLMGVSEVALLACFLTLSFMKEEASYWAFIFPSLILLAVGLDIQYNVTNLYVMASLSPNQQSVAGRILNNFLLTSAWALPHTSTSRWRKTQTVIHPPSDRIWLFTGGEGGLWAPQRYLRLS</sequence>
<feature type="transmembrane region" description="Helical" evidence="5">
    <location>
        <begin position="42"/>
        <end position="70"/>
    </location>
</feature>
<evidence type="ECO:0000313" key="7">
    <source>
        <dbReference type="Proteomes" id="UP000247810"/>
    </source>
</evidence>
<evidence type="ECO:0000256" key="2">
    <source>
        <dbReference type="ARBA" id="ARBA00022692"/>
    </source>
</evidence>
<evidence type="ECO:0000256" key="1">
    <source>
        <dbReference type="ARBA" id="ARBA00004141"/>
    </source>
</evidence>
<feature type="transmembrane region" description="Helical" evidence="5">
    <location>
        <begin position="102"/>
        <end position="121"/>
    </location>
</feature>
<dbReference type="InterPro" id="IPR036259">
    <property type="entry name" value="MFS_trans_sf"/>
</dbReference>
<organism evidence="6 7">
    <name type="scientific">Aspergillus ellipticus CBS 707.79</name>
    <dbReference type="NCBI Taxonomy" id="1448320"/>
    <lineage>
        <taxon>Eukaryota</taxon>
        <taxon>Fungi</taxon>
        <taxon>Dikarya</taxon>
        <taxon>Ascomycota</taxon>
        <taxon>Pezizomycotina</taxon>
        <taxon>Eurotiomycetes</taxon>
        <taxon>Eurotiomycetidae</taxon>
        <taxon>Eurotiales</taxon>
        <taxon>Aspergillaceae</taxon>
        <taxon>Aspergillus</taxon>
        <taxon>Aspergillus subgen. Circumdati</taxon>
    </lineage>
</organism>